<evidence type="ECO:0000256" key="2">
    <source>
        <dbReference type="ARBA" id="ARBA00022723"/>
    </source>
</evidence>
<dbReference type="PANTHER" id="PTHR14196">
    <property type="entry name" value="ODD-SKIPPED - RELATED"/>
    <property type="match status" value="1"/>
</dbReference>
<accession>A0A915JPT5</accession>
<dbReference type="OMA" id="MNHICEN"/>
<evidence type="ECO:0000256" key="8">
    <source>
        <dbReference type="ARBA" id="ARBA00023242"/>
    </source>
</evidence>
<evidence type="ECO:0000313" key="13">
    <source>
        <dbReference type="WBParaSite" id="nRc.2.0.1.t28225-RA"/>
    </source>
</evidence>
<dbReference type="GO" id="GO:0005634">
    <property type="term" value="C:nucleus"/>
    <property type="evidence" value="ECO:0007669"/>
    <property type="project" value="UniProtKB-SubCell"/>
</dbReference>
<dbReference type="GO" id="GO:0000981">
    <property type="term" value="F:DNA-binding transcription factor activity, RNA polymerase II-specific"/>
    <property type="evidence" value="ECO:0007669"/>
    <property type="project" value="TreeGrafter"/>
</dbReference>
<evidence type="ECO:0000256" key="3">
    <source>
        <dbReference type="ARBA" id="ARBA00022737"/>
    </source>
</evidence>
<evidence type="ECO:0000256" key="7">
    <source>
        <dbReference type="ARBA" id="ARBA00023163"/>
    </source>
</evidence>
<dbReference type="PROSITE" id="PS50157">
    <property type="entry name" value="ZINC_FINGER_C2H2_2"/>
    <property type="match status" value="3"/>
</dbReference>
<feature type="domain" description="C2H2-type" evidence="11">
    <location>
        <begin position="113"/>
        <end position="140"/>
    </location>
</feature>
<dbReference type="FunFam" id="3.30.160.60:FF:000446">
    <property type="entry name" value="Zinc finger protein"/>
    <property type="match status" value="1"/>
</dbReference>
<evidence type="ECO:0000256" key="4">
    <source>
        <dbReference type="ARBA" id="ARBA00022771"/>
    </source>
</evidence>
<dbReference type="AlphaFoldDB" id="A0A915JPT5"/>
<feature type="domain" description="C2H2-type" evidence="11">
    <location>
        <begin position="85"/>
        <end position="112"/>
    </location>
</feature>
<dbReference type="SUPFAM" id="SSF57667">
    <property type="entry name" value="beta-beta-alpha zinc fingers"/>
    <property type="match status" value="2"/>
</dbReference>
<dbReference type="InterPro" id="IPR050717">
    <property type="entry name" value="C2H2-ZF_Transcription_Reg"/>
</dbReference>
<comment type="subcellular location">
    <subcellularLocation>
        <location evidence="1">Nucleus</location>
    </subcellularLocation>
</comment>
<evidence type="ECO:0000256" key="5">
    <source>
        <dbReference type="ARBA" id="ARBA00022833"/>
    </source>
</evidence>
<protein>
    <submittedName>
        <fullName evidence="13">C2H2-type domain-containing protein</fullName>
    </submittedName>
</protein>
<dbReference type="WBParaSite" id="nRc.2.0.1.t28225-RA">
    <property type="protein sequence ID" value="nRc.2.0.1.t28225-RA"/>
    <property type="gene ID" value="nRc.2.0.1.g28225"/>
</dbReference>
<dbReference type="PROSITE" id="PS00028">
    <property type="entry name" value="ZINC_FINGER_C2H2_1"/>
    <property type="match status" value="3"/>
</dbReference>
<comment type="similarity">
    <text evidence="9">Belongs to the Odd C2H2-type zinc-finger protein family.</text>
</comment>
<evidence type="ECO:0000256" key="6">
    <source>
        <dbReference type="ARBA" id="ARBA00023015"/>
    </source>
</evidence>
<dbReference type="GO" id="GO:0000977">
    <property type="term" value="F:RNA polymerase II transcription regulatory region sequence-specific DNA binding"/>
    <property type="evidence" value="ECO:0007669"/>
    <property type="project" value="TreeGrafter"/>
</dbReference>
<proteinExistence type="inferred from homology"/>
<dbReference type="PANTHER" id="PTHR14196:SF0">
    <property type="entry name" value="PROTEIN BOWEL"/>
    <property type="match status" value="1"/>
</dbReference>
<dbReference type="SMART" id="SM00355">
    <property type="entry name" value="ZnF_C2H2"/>
    <property type="match status" value="3"/>
</dbReference>
<evidence type="ECO:0000256" key="10">
    <source>
        <dbReference type="PROSITE-ProRule" id="PRU00042"/>
    </source>
</evidence>
<feature type="domain" description="C2H2-type" evidence="11">
    <location>
        <begin position="141"/>
        <end position="168"/>
    </location>
</feature>
<keyword evidence="12" id="KW-1185">Reference proteome</keyword>
<evidence type="ECO:0000256" key="1">
    <source>
        <dbReference type="ARBA" id="ARBA00004123"/>
    </source>
</evidence>
<evidence type="ECO:0000256" key="9">
    <source>
        <dbReference type="ARBA" id="ARBA00038339"/>
    </source>
</evidence>
<dbReference type="GO" id="GO:0008270">
    <property type="term" value="F:zinc ion binding"/>
    <property type="evidence" value="ECO:0007669"/>
    <property type="project" value="UniProtKB-KW"/>
</dbReference>
<evidence type="ECO:0000313" key="12">
    <source>
        <dbReference type="Proteomes" id="UP000887565"/>
    </source>
</evidence>
<keyword evidence="5" id="KW-0862">Zinc</keyword>
<dbReference type="InterPro" id="IPR013087">
    <property type="entry name" value="Znf_C2H2_type"/>
</dbReference>
<dbReference type="Pfam" id="PF00096">
    <property type="entry name" value="zf-C2H2"/>
    <property type="match status" value="3"/>
</dbReference>
<keyword evidence="7" id="KW-0804">Transcription</keyword>
<dbReference type="FunFam" id="3.30.160.60:FF:000311">
    <property type="entry name" value="protein odd-skipped-related 2 isoform X1"/>
    <property type="match status" value="1"/>
</dbReference>
<dbReference type="InterPro" id="IPR036236">
    <property type="entry name" value="Znf_C2H2_sf"/>
</dbReference>
<keyword evidence="4 10" id="KW-0863">Zinc-finger</keyword>
<organism evidence="12 13">
    <name type="scientific">Romanomermis culicivorax</name>
    <name type="common">Nematode worm</name>
    <dbReference type="NCBI Taxonomy" id="13658"/>
    <lineage>
        <taxon>Eukaryota</taxon>
        <taxon>Metazoa</taxon>
        <taxon>Ecdysozoa</taxon>
        <taxon>Nematoda</taxon>
        <taxon>Enoplea</taxon>
        <taxon>Dorylaimia</taxon>
        <taxon>Mermithida</taxon>
        <taxon>Mermithoidea</taxon>
        <taxon>Mermithidae</taxon>
        <taxon>Romanomermis</taxon>
    </lineage>
</organism>
<sequence>MIYLGGEKINLADADHNNQDQKFDFKRLGSTINFEVKPSCSSFNFAIKDAVLTKMTDFRSSIPPIEKSNQNDAEKLPWRRPKKDHICSYCQRRFSKSYNLLIHERTHTDDRPYECNLCGKCFRRQDHLRDHRFTHSNVKPYVCQFCGKGFCQARTLQNHHKRHETSKTQF</sequence>
<keyword evidence="8" id="KW-0539">Nucleus</keyword>
<keyword evidence="6" id="KW-0805">Transcription regulation</keyword>
<reference evidence="13" key="1">
    <citation type="submission" date="2022-11" db="UniProtKB">
        <authorList>
            <consortium name="WormBaseParasite"/>
        </authorList>
    </citation>
    <scope>IDENTIFICATION</scope>
</reference>
<dbReference type="FunFam" id="3.30.160.60:FF:000090">
    <property type="entry name" value="Odd-skipped-related transciption factor 2"/>
    <property type="match status" value="1"/>
</dbReference>
<dbReference type="Gene3D" id="3.30.160.60">
    <property type="entry name" value="Classic Zinc Finger"/>
    <property type="match status" value="3"/>
</dbReference>
<keyword evidence="3" id="KW-0677">Repeat</keyword>
<keyword evidence="2" id="KW-0479">Metal-binding</keyword>
<name>A0A915JPT5_ROMCU</name>
<dbReference type="Proteomes" id="UP000887565">
    <property type="component" value="Unplaced"/>
</dbReference>
<dbReference type="GO" id="GO:0000122">
    <property type="term" value="P:negative regulation of transcription by RNA polymerase II"/>
    <property type="evidence" value="ECO:0007669"/>
    <property type="project" value="UniProtKB-ARBA"/>
</dbReference>
<evidence type="ECO:0000259" key="11">
    <source>
        <dbReference type="PROSITE" id="PS50157"/>
    </source>
</evidence>